<organism evidence="1 2">
    <name type="scientific">Pseudolactococcus piscium MKFS47</name>
    <dbReference type="NCBI Taxonomy" id="297352"/>
    <lineage>
        <taxon>Bacteria</taxon>
        <taxon>Bacillati</taxon>
        <taxon>Bacillota</taxon>
        <taxon>Bacilli</taxon>
        <taxon>Lactobacillales</taxon>
        <taxon>Streptococcaceae</taxon>
        <taxon>Pseudolactococcus</taxon>
    </lineage>
</organism>
<gene>
    <name evidence="1" type="ORF">LACPI_2159</name>
</gene>
<dbReference type="HOGENOM" id="CLU_1249328_0_0_9"/>
<protein>
    <submittedName>
        <fullName evidence="1">Uncharacterized protein</fullName>
    </submittedName>
</protein>
<name>A0A0D6DZE2_9LACT</name>
<accession>A0A0D6DZE2</accession>
<dbReference type="KEGG" id="lpk:LACPI_2159"/>
<dbReference type="RefSeq" id="WP_157761147.1">
    <property type="nucleotide sequence ID" value="NZ_LN774769.1"/>
</dbReference>
<dbReference type="AlphaFoldDB" id="A0A0D6DZE2"/>
<evidence type="ECO:0000313" key="2">
    <source>
        <dbReference type="Proteomes" id="UP000033166"/>
    </source>
</evidence>
<proteinExistence type="predicted"/>
<sequence>MTSKLFWAGVSLPKNYTSHSILTGREGGGGIMKIKNVRLKYMRKKRSKKSDVGIYSKTNSQYFINYFLSISPIEKEQVIEMIGYSPQMAYVVLRWAISSGVLIKSYLVADKEFNYFQGCNFGLEDFEQVKFSSKSKAHVLVRRNMFLDMSLDNMPPRKSSLKEYNGIERGSLQVYPALDYIMEKMKQNTDMKNYLFNLAEKQGLIIRDIQTGKWYGAAYEL</sequence>
<reference evidence="2" key="1">
    <citation type="submission" date="2015-01" db="EMBL/GenBank/DDBJ databases">
        <authorList>
            <person name="Andreevskaya M."/>
        </authorList>
    </citation>
    <scope>NUCLEOTIDE SEQUENCE [LARGE SCALE GENOMIC DNA]</scope>
    <source>
        <strain evidence="2">MKFS47</strain>
    </source>
</reference>
<dbReference type="Proteomes" id="UP000033166">
    <property type="component" value="Chromosome I"/>
</dbReference>
<evidence type="ECO:0000313" key="1">
    <source>
        <dbReference type="EMBL" id="CEN29359.1"/>
    </source>
</evidence>
<dbReference type="EMBL" id="LN774769">
    <property type="protein sequence ID" value="CEN29359.1"/>
    <property type="molecule type" value="Genomic_DNA"/>
</dbReference>